<feature type="binding site" evidence="9">
    <location>
        <position position="93"/>
    </location>
    <ligand>
        <name>Mg(2+)</name>
        <dbReference type="ChEBI" id="CHEBI:18420"/>
    </ligand>
</feature>
<evidence type="ECO:0000256" key="11">
    <source>
        <dbReference type="RuleBase" id="RU004253"/>
    </source>
</evidence>
<dbReference type="InterPro" id="IPR034291">
    <property type="entry name" value="TMP_synthase"/>
</dbReference>
<dbReference type="InterPro" id="IPR036206">
    <property type="entry name" value="ThiamineP_synth_sf"/>
</dbReference>
<evidence type="ECO:0000313" key="14">
    <source>
        <dbReference type="Proteomes" id="UP000028875"/>
    </source>
</evidence>
<evidence type="ECO:0000256" key="6">
    <source>
        <dbReference type="ARBA" id="ARBA00047334"/>
    </source>
</evidence>
<feature type="domain" description="Thiamine phosphate synthase/TenI" evidence="12">
    <location>
        <begin position="10"/>
        <end position="192"/>
    </location>
</feature>
<protein>
    <recommendedName>
        <fullName evidence="9">Thiamine-phosphate synthase</fullName>
        <shortName evidence="9">TP synthase</shortName>
        <shortName evidence="9">TPS</shortName>
        <ecNumber evidence="9">2.5.1.3</ecNumber>
    </recommendedName>
    <alternativeName>
        <fullName evidence="9">Thiamine-phosphate pyrophosphorylase</fullName>
        <shortName evidence="9">TMP pyrophosphorylase</shortName>
        <shortName evidence="9">TMP-PPase</shortName>
    </alternativeName>
</protein>
<comment type="pathway">
    <text evidence="1 9 11">Cofactor biosynthesis; thiamine diphosphate biosynthesis; thiamine phosphate from 4-amino-2-methyl-5-diphosphomethylpyrimidine and 4-methyl-5-(2-phosphoethyl)-thiazole: step 1/1.</text>
</comment>
<keyword evidence="14" id="KW-1185">Reference proteome</keyword>
<accession>A0A024QFV6</accession>
<evidence type="ECO:0000256" key="3">
    <source>
        <dbReference type="ARBA" id="ARBA00022723"/>
    </source>
</evidence>
<comment type="catalytic activity">
    <reaction evidence="8 9 10">
        <text>2-[(2R,5Z)-2-carboxy-4-methylthiazol-5(2H)-ylidene]ethyl phosphate + 4-amino-2-methyl-5-(diphosphooxymethyl)pyrimidine + 2 H(+) = thiamine phosphate + CO2 + diphosphate</text>
        <dbReference type="Rhea" id="RHEA:47844"/>
        <dbReference type="ChEBI" id="CHEBI:15378"/>
        <dbReference type="ChEBI" id="CHEBI:16526"/>
        <dbReference type="ChEBI" id="CHEBI:33019"/>
        <dbReference type="ChEBI" id="CHEBI:37575"/>
        <dbReference type="ChEBI" id="CHEBI:57841"/>
        <dbReference type="ChEBI" id="CHEBI:62899"/>
        <dbReference type="EC" id="2.5.1.3"/>
    </reaction>
</comment>
<dbReference type="OrthoDB" id="9812206at2"/>
<dbReference type="InterPro" id="IPR013785">
    <property type="entry name" value="Aldolase_TIM"/>
</dbReference>
<evidence type="ECO:0000256" key="2">
    <source>
        <dbReference type="ARBA" id="ARBA00022679"/>
    </source>
</evidence>
<dbReference type="NCBIfam" id="TIGR00693">
    <property type="entry name" value="thiE"/>
    <property type="match status" value="1"/>
</dbReference>
<reference evidence="14" key="2">
    <citation type="submission" date="2014-05" db="EMBL/GenBank/DDBJ databases">
        <title>Draft genome sequence of Virgibacillus massiliensis Vm-5.</title>
        <authorList>
            <person name="Khelaifia S."/>
            <person name="Croce O."/>
            <person name="Lagier J.C."/>
            <person name="Raoult D."/>
        </authorList>
    </citation>
    <scope>NUCLEOTIDE SEQUENCE [LARGE SCALE GENOMIC DNA]</scope>
    <source>
        <strain evidence="14">Vm-5</strain>
    </source>
</reference>
<comment type="caution">
    <text evidence="13">The sequence shown here is derived from an EMBL/GenBank/DDBJ whole genome shotgun (WGS) entry which is preliminary data.</text>
</comment>
<evidence type="ECO:0000313" key="13">
    <source>
        <dbReference type="EMBL" id="CDQ41117.1"/>
    </source>
</evidence>
<comment type="cofactor">
    <cofactor evidence="9">
        <name>Mg(2+)</name>
        <dbReference type="ChEBI" id="CHEBI:18420"/>
    </cofactor>
    <text evidence="9">Binds 1 Mg(2+) ion per subunit.</text>
</comment>
<dbReference type="FunFam" id="3.20.20.70:FF:000096">
    <property type="entry name" value="Thiamine-phosphate synthase"/>
    <property type="match status" value="1"/>
</dbReference>
<sequence length="205" mass="22454">MEVRQALRKYFIMGSQNCNGDPKEILKQAANAGITAFQYREKGNGALQGFQRYLLGKQLRDICKQYQIPFFVNDDEELAEILDADGIHVGQDDKPAAELRRRFPNKWIGLSISNQAELNNSPIDSIDYLGVGPIFSTTTKEDAKVAVGTQWVKEVKHAYPHIPIVGIGGISVDNAASVMEAGADGVSIISAITNAKYIDQAVSQL</sequence>
<dbReference type="HAMAP" id="MF_00097">
    <property type="entry name" value="TMP_synthase"/>
    <property type="match status" value="1"/>
</dbReference>
<feature type="binding site" evidence="9">
    <location>
        <begin position="38"/>
        <end position="42"/>
    </location>
    <ligand>
        <name>4-amino-2-methyl-5-(diphosphooxymethyl)pyrimidine</name>
        <dbReference type="ChEBI" id="CHEBI:57841"/>
    </ligand>
</feature>
<dbReference type="SUPFAM" id="SSF51391">
    <property type="entry name" value="Thiamin phosphate synthase"/>
    <property type="match status" value="1"/>
</dbReference>
<dbReference type="CDD" id="cd00564">
    <property type="entry name" value="TMP_TenI"/>
    <property type="match status" value="1"/>
</dbReference>
<dbReference type="STRING" id="1462526.BN990_03472"/>
<dbReference type="AlphaFoldDB" id="A0A024QFV6"/>
<evidence type="ECO:0000256" key="1">
    <source>
        <dbReference type="ARBA" id="ARBA00005165"/>
    </source>
</evidence>
<dbReference type="EMBL" id="CCDP010000002">
    <property type="protein sequence ID" value="CDQ41117.1"/>
    <property type="molecule type" value="Genomic_DNA"/>
</dbReference>
<feature type="binding site" evidence="9">
    <location>
        <position position="111"/>
    </location>
    <ligand>
        <name>4-amino-2-methyl-5-(diphosphooxymethyl)pyrimidine</name>
        <dbReference type="ChEBI" id="CHEBI:57841"/>
    </ligand>
</feature>
<dbReference type="eggNOG" id="COG0352">
    <property type="taxonomic scope" value="Bacteria"/>
</dbReference>
<dbReference type="Proteomes" id="UP000028875">
    <property type="component" value="Unassembled WGS sequence"/>
</dbReference>
<evidence type="ECO:0000256" key="8">
    <source>
        <dbReference type="ARBA" id="ARBA00047883"/>
    </source>
</evidence>
<dbReference type="GO" id="GO:0000287">
    <property type="term" value="F:magnesium ion binding"/>
    <property type="evidence" value="ECO:0007669"/>
    <property type="project" value="UniProtKB-UniRule"/>
</dbReference>
<evidence type="ECO:0000256" key="5">
    <source>
        <dbReference type="ARBA" id="ARBA00022977"/>
    </source>
</evidence>
<comment type="catalytic activity">
    <reaction evidence="6 9 10">
        <text>4-methyl-5-(2-phosphooxyethyl)-thiazole + 4-amino-2-methyl-5-(diphosphooxymethyl)pyrimidine + H(+) = thiamine phosphate + diphosphate</text>
        <dbReference type="Rhea" id="RHEA:22328"/>
        <dbReference type="ChEBI" id="CHEBI:15378"/>
        <dbReference type="ChEBI" id="CHEBI:33019"/>
        <dbReference type="ChEBI" id="CHEBI:37575"/>
        <dbReference type="ChEBI" id="CHEBI:57841"/>
        <dbReference type="ChEBI" id="CHEBI:58296"/>
        <dbReference type="EC" id="2.5.1.3"/>
    </reaction>
</comment>
<dbReference type="GO" id="GO:0004789">
    <property type="term" value="F:thiamine-phosphate diphosphorylase activity"/>
    <property type="evidence" value="ECO:0007669"/>
    <property type="project" value="UniProtKB-UniRule"/>
</dbReference>
<dbReference type="PANTHER" id="PTHR20857">
    <property type="entry name" value="THIAMINE-PHOSPHATE PYROPHOSPHORYLASE"/>
    <property type="match status" value="1"/>
</dbReference>
<dbReference type="Gene3D" id="3.20.20.70">
    <property type="entry name" value="Aldolase class I"/>
    <property type="match status" value="1"/>
</dbReference>
<keyword evidence="5 9" id="KW-0784">Thiamine biosynthesis</keyword>
<feature type="binding site" evidence="9">
    <location>
        <position position="74"/>
    </location>
    <ligand>
        <name>Mg(2+)</name>
        <dbReference type="ChEBI" id="CHEBI:18420"/>
    </ligand>
</feature>
<comment type="similarity">
    <text evidence="9 10">Belongs to the thiamine-phosphate synthase family.</text>
</comment>
<gene>
    <name evidence="9 13" type="primary">thiE</name>
    <name evidence="13" type="ORF">BN990_03472</name>
</gene>
<name>A0A024QFV6_9BACI</name>
<evidence type="ECO:0000256" key="7">
    <source>
        <dbReference type="ARBA" id="ARBA00047851"/>
    </source>
</evidence>
<dbReference type="GO" id="GO:0009228">
    <property type="term" value="P:thiamine biosynthetic process"/>
    <property type="evidence" value="ECO:0007669"/>
    <property type="project" value="UniProtKB-KW"/>
</dbReference>
<feature type="binding site" evidence="9">
    <location>
        <position position="169"/>
    </location>
    <ligand>
        <name>2-[(2R,5Z)-2-carboxy-4-methylthiazol-5(2H)-ylidene]ethyl phosphate</name>
        <dbReference type="ChEBI" id="CHEBI:62899"/>
    </ligand>
</feature>
<feature type="binding site" evidence="9">
    <location>
        <position position="140"/>
    </location>
    <ligand>
        <name>4-amino-2-methyl-5-(diphosphooxymethyl)pyrimidine</name>
        <dbReference type="ChEBI" id="CHEBI:57841"/>
    </ligand>
</feature>
<evidence type="ECO:0000256" key="9">
    <source>
        <dbReference type="HAMAP-Rule" id="MF_00097"/>
    </source>
</evidence>
<keyword evidence="2 9" id="KW-0808">Transferase</keyword>
<keyword evidence="3 9" id="KW-0479">Metal-binding</keyword>
<dbReference type="GO" id="GO:0005737">
    <property type="term" value="C:cytoplasm"/>
    <property type="evidence" value="ECO:0007669"/>
    <property type="project" value="TreeGrafter"/>
</dbReference>
<dbReference type="GO" id="GO:0009229">
    <property type="term" value="P:thiamine diphosphate biosynthetic process"/>
    <property type="evidence" value="ECO:0007669"/>
    <property type="project" value="UniProtKB-UniRule"/>
</dbReference>
<feature type="binding site" evidence="9">
    <location>
        <begin position="189"/>
        <end position="190"/>
    </location>
    <ligand>
        <name>2-[(2R,5Z)-2-carboxy-4-methylthiazol-5(2H)-ylidene]ethyl phosphate</name>
        <dbReference type="ChEBI" id="CHEBI:62899"/>
    </ligand>
</feature>
<proteinExistence type="inferred from homology"/>
<dbReference type="Pfam" id="PF02581">
    <property type="entry name" value="TMP-TENI"/>
    <property type="match status" value="1"/>
</dbReference>
<keyword evidence="4 9" id="KW-0460">Magnesium</keyword>
<reference evidence="13 14" key="1">
    <citation type="submission" date="2014-03" db="EMBL/GenBank/DDBJ databases">
        <authorList>
            <person name="Urmite Genomes U."/>
        </authorList>
    </citation>
    <scope>NUCLEOTIDE SEQUENCE [LARGE SCALE GENOMIC DNA]</scope>
    <source>
        <strain evidence="13 14">Vm-5</strain>
    </source>
</reference>
<dbReference type="PANTHER" id="PTHR20857:SF15">
    <property type="entry name" value="THIAMINE-PHOSPHATE SYNTHASE"/>
    <property type="match status" value="1"/>
</dbReference>
<evidence type="ECO:0000259" key="12">
    <source>
        <dbReference type="Pfam" id="PF02581"/>
    </source>
</evidence>
<comment type="function">
    <text evidence="9">Condenses 4-methyl-5-(beta-hydroxyethyl)thiazole monophosphate (THZ-P) and 2-methyl-4-amino-5-hydroxymethyl pyrimidine pyrophosphate (HMP-PP) to form thiamine monophosphate (TMP).</text>
</comment>
<dbReference type="InterPro" id="IPR022998">
    <property type="entry name" value="ThiamineP_synth_TenI"/>
</dbReference>
<feature type="binding site" evidence="9">
    <location>
        <begin position="137"/>
        <end position="139"/>
    </location>
    <ligand>
        <name>2-[(2R,5Z)-2-carboxy-4-methylthiazol-5(2H)-ylidene]ethyl phosphate</name>
        <dbReference type="ChEBI" id="CHEBI:62899"/>
    </ligand>
</feature>
<organism evidence="13 14">
    <name type="scientific">Virgibacillus massiliensis</name>
    <dbReference type="NCBI Taxonomy" id="1462526"/>
    <lineage>
        <taxon>Bacteria</taxon>
        <taxon>Bacillati</taxon>
        <taxon>Bacillota</taxon>
        <taxon>Bacilli</taxon>
        <taxon>Bacillales</taxon>
        <taxon>Bacillaceae</taxon>
        <taxon>Virgibacillus</taxon>
    </lineage>
</organism>
<comment type="catalytic activity">
    <reaction evidence="7 9 10">
        <text>2-(2-carboxy-4-methylthiazol-5-yl)ethyl phosphate + 4-amino-2-methyl-5-(diphosphooxymethyl)pyrimidine + 2 H(+) = thiamine phosphate + CO2 + diphosphate</text>
        <dbReference type="Rhea" id="RHEA:47848"/>
        <dbReference type="ChEBI" id="CHEBI:15378"/>
        <dbReference type="ChEBI" id="CHEBI:16526"/>
        <dbReference type="ChEBI" id="CHEBI:33019"/>
        <dbReference type="ChEBI" id="CHEBI:37575"/>
        <dbReference type="ChEBI" id="CHEBI:57841"/>
        <dbReference type="ChEBI" id="CHEBI:62890"/>
        <dbReference type="EC" id="2.5.1.3"/>
    </reaction>
</comment>
<evidence type="ECO:0000256" key="10">
    <source>
        <dbReference type="RuleBase" id="RU003826"/>
    </source>
</evidence>
<dbReference type="EC" id="2.5.1.3" evidence="9"/>
<evidence type="ECO:0000256" key="4">
    <source>
        <dbReference type="ARBA" id="ARBA00022842"/>
    </source>
</evidence>
<dbReference type="UniPathway" id="UPA00060">
    <property type="reaction ID" value="UER00141"/>
</dbReference>
<feature type="binding site" evidence="9">
    <location>
        <position position="73"/>
    </location>
    <ligand>
        <name>4-amino-2-methyl-5-(diphosphooxymethyl)pyrimidine</name>
        <dbReference type="ChEBI" id="CHEBI:57841"/>
    </ligand>
</feature>